<keyword evidence="3" id="KW-1185">Reference proteome</keyword>
<reference evidence="2" key="1">
    <citation type="journal article" date="2018" name="DNA Res.">
        <title>Multiple hybrid de novo genome assembly of finger millet, an orphan allotetraploid crop.</title>
        <authorList>
            <person name="Hatakeyama M."/>
            <person name="Aluri S."/>
            <person name="Balachadran M.T."/>
            <person name="Sivarajan S.R."/>
            <person name="Patrignani A."/>
            <person name="Gruter S."/>
            <person name="Poveda L."/>
            <person name="Shimizu-Inatsugi R."/>
            <person name="Baeten J."/>
            <person name="Francoijs K.J."/>
            <person name="Nataraja K.N."/>
            <person name="Reddy Y.A.N."/>
            <person name="Phadnis S."/>
            <person name="Ravikumar R.L."/>
            <person name="Schlapbach R."/>
            <person name="Sreeman S.M."/>
            <person name="Shimizu K.K."/>
        </authorList>
    </citation>
    <scope>NUCLEOTIDE SEQUENCE</scope>
</reference>
<dbReference type="AlphaFoldDB" id="A0AAV5D4M8"/>
<dbReference type="Proteomes" id="UP001054889">
    <property type="component" value="Unassembled WGS sequence"/>
</dbReference>
<feature type="region of interest" description="Disordered" evidence="1">
    <location>
        <begin position="1"/>
        <end position="26"/>
    </location>
</feature>
<accession>A0AAV5D4M8</accession>
<name>A0AAV5D4M8_ELECO</name>
<comment type="caution">
    <text evidence="2">The sequence shown here is derived from an EMBL/GenBank/DDBJ whole genome shotgun (WGS) entry which is preliminary data.</text>
</comment>
<evidence type="ECO:0000313" key="2">
    <source>
        <dbReference type="EMBL" id="GJN05108.1"/>
    </source>
</evidence>
<reference evidence="2" key="2">
    <citation type="submission" date="2021-12" db="EMBL/GenBank/DDBJ databases">
        <title>Resequencing data analysis of finger millet.</title>
        <authorList>
            <person name="Hatakeyama M."/>
            <person name="Aluri S."/>
            <person name="Balachadran M.T."/>
            <person name="Sivarajan S.R."/>
            <person name="Poveda L."/>
            <person name="Shimizu-Inatsugi R."/>
            <person name="Schlapbach R."/>
            <person name="Sreeman S.M."/>
            <person name="Shimizu K.K."/>
        </authorList>
    </citation>
    <scope>NUCLEOTIDE SEQUENCE</scope>
</reference>
<gene>
    <name evidence="2" type="primary">ga22713</name>
    <name evidence="2" type="ORF">PR202_ga22713</name>
</gene>
<sequence length="90" mass="9425">MRRSPDVELGRAGGCGGRPAWSSGGRADAVVGQCGARTDAARYVTLERVGGCGGRRGRSGPQTQMQRHGRAWEGARAGRRAQTAMGREGN</sequence>
<evidence type="ECO:0000256" key="1">
    <source>
        <dbReference type="SAM" id="MobiDB-lite"/>
    </source>
</evidence>
<feature type="region of interest" description="Disordered" evidence="1">
    <location>
        <begin position="51"/>
        <end position="90"/>
    </location>
</feature>
<proteinExistence type="predicted"/>
<dbReference type="EMBL" id="BQKI01000011">
    <property type="protein sequence ID" value="GJN05108.1"/>
    <property type="molecule type" value="Genomic_DNA"/>
</dbReference>
<evidence type="ECO:0000313" key="3">
    <source>
        <dbReference type="Proteomes" id="UP001054889"/>
    </source>
</evidence>
<protein>
    <submittedName>
        <fullName evidence="2">Uncharacterized protein</fullName>
    </submittedName>
</protein>
<organism evidence="2 3">
    <name type="scientific">Eleusine coracana subsp. coracana</name>
    <dbReference type="NCBI Taxonomy" id="191504"/>
    <lineage>
        <taxon>Eukaryota</taxon>
        <taxon>Viridiplantae</taxon>
        <taxon>Streptophyta</taxon>
        <taxon>Embryophyta</taxon>
        <taxon>Tracheophyta</taxon>
        <taxon>Spermatophyta</taxon>
        <taxon>Magnoliopsida</taxon>
        <taxon>Liliopsida</taxon>
        <taxon>Poales</taxon>
        <taxon>Poaceae</taxon>
        <taxon>PACMAD clade</taxon>
        <taxon>Chloridoideae</taxon>
        <taxon>Cynodonteae</taxon>
        <taxon>Eleusininae</taxon>
        <taxon>Eleusine</taxon>
    </lineage>
</organism>